<feature type="transmembrane region" description="Helical" evidence="7">
    <location>
        <begin position="242"/>
        <end position="267"/>
    </location>
</feature>
<evidence type="ECO:0000313" key="10">
    <source>
        <dbReference type="Proteomes" id="UP000177614"/>
    </source>
</evidence>
<reference evidence="9 10" key="1">
    <citation type="journal article" date="2016" name="Nat. Commun.">
        <title>Thousands of microbial genomes shed light on interconnected biogeochemical processes in an aquifer system.</title>
        <authorList>
            <person name="Anantharaman K."/>
            <person name="Brown C.T."/>
            <person name="Hug L.A."/>
            <person name="Sharon I."/>
            <person name="Castelle C.J."/>
            <person name="Probst A.J."/>
            <person name="Thomas B.C."/>
            <person name="Singh A."/>
            <person name="Wilkins M.J."/>
            <person name="Karaoz U."/>
            <person name="Brodie E.L."/>
            <person name="Williams K.H."/>
            <person name="Hubbard S.S."/>
            <person name="Banfield J.F."/>
        </authorList>
    </citation>
    <scope>NUCLEOTIDE SEQUENCE [LARGE SCALE GENOMIC DNA]</scope>
</reference>
<protein>
    <submittedName>
        <fullName evidence="9">Glycosyl transferase family 2</fullName>
    </submittedName>
</protein>
<dbReference type="InterPro" id="IPR050256">
    <property type="entry name" value="Glycosyltransferase_2"/>
</dbReference>
<name>A0A1F4XIH8_9BACT</name>
<dbReference type="AlphaFoldDB" id="A0A1F4XIH8"/>
<evidence type="ECO:0000256" key="6">
    <source>
        <dbReference type="ARBA" id="ARBA00023136"/>
    </source>
</evidence>
<keyword evidence="5 7" id="KW-1133">Transmembrane helix</keyword>
<comment type="subcellular location">
    <subcellularLocation>
        <location evidence="1">Membrane</location>
        <topology evidence="1">Multi-pass membrane protein</topology>
    </subcellularLocation>
</comment>
<evidence type="ECO:0000256" key="5">
    <source>
        <dbReference type="ARBA" id="ARBA00022989"/>
    </source>
</evidence>
<dbReference type="CDD" id="cd04187">
    <property type="entry name" value="DPM1_like_bac"/>
    <property type="match status" value="1"/>
</dbReference>
<sequence>MSLRKQKKALSFSLVVSVYNEEEALPLFWKETEKVLKKLHKTYEVLFVDDGSTDESRSILRDIAKKNKSVRVIHFSRNFGHEAAMLAGIDHSQGTAVICMDVDLQHPPQYIPQLLGTFAAGNEIITMTRVENKGTNWFHKFASSLFYTVLNKLSSGHITPHASDFFLISRRIADLLKNEFRERSRFLRGFIQIIGFKKTTLPYIAPRRAAGTSKYSFWKLWKLSMHAISSFSTIPLQLGTTLGAIIAGLSIAIGLYSVVMKILGFTIPGYTTIVVMISMLFAMQFFIIGMIGQYLGLLFIENKKRPIYLVESTVDHESD</sequence>
<dbReference type="InterPro" id="IPR029044">
    <property type="entry name" value="Nucleotide-diphossugar_trans"/>
</dbReference>
<evidence type="ECO:0000256" key="4">
    <source>
        <dbReference type="ARBA" id="ARBA00022692"/>
    </source>
</evidence>
<dbReference type="EMBL" id="MEWR01000026">
    <property type="protein sequence ID" value="OGC81497.1"/>
    <property type="molecule type" value="Genomic_DNA"/>
</dbReference>
<evidence type="ECO:0000313" key="9">
    <source>
        <dbReference type="EMBL" id="OGC81497.1"/>
    </source>
</evidence>
<dbReference type="PANTHER" id="PTHR48090:SF1">
    <property type="entry name" value="PROPHAGE BACTOPRENOL GLUCOSYL TRANSFERASE HOMOLOG"/>
    <property type="match status" value="1"/>
</dbReference>
<keyword evidence="2" id="KW-0328">Glycosyltransferase</keyword>
<dbReference type="SUPFAM" id="SSF53448">
    <property type="entry name" value="Nucleotide-diphospho-sugar transferases"/>
    <property type="match status" value="1"/>
</dbReference>
<feature type="transmembrane region" description="Helical" evidence="7">
    <location>
        <begin position="273"/>
        <end position="300"/>
    </location>
</feature>
<evidence type="ECO:0000256" key="1">
    <source>
        <dbReference type="ARBA" id="ARBA00004141"/>
    </source>
</evidence>
<keyword evidence="6 7" id="KW-0472">Membrane</keyword>
<dbReference type="GO" id="GO:0016757">
    <property type="term" value="F:glycosyltransferase activity"/>
    <property type="evidence" value="ECO:0007669"/>
    <property type="project" value="UniProtKB-KW"/>
</dbReference>
<evidence type="ECO:0000256" key="3">
    <source>
        <dbReference type="ARBA" id="ARBA00022679"/>
    </source>
</evidence>
<dbReference type="GO" id="GO:0005886">
    <property type="term" value="C:plasma membrane"/>
    <property type="evidence" value="ECO:0007669"/>
    <property type="project" value="TreeGrafter"/>
</dbReference>
<proteinExistence type="predicted"/>
<dbReference type="Proteomes" id="UP000177614">
    <property type="component" value="Unassembled WGS sequence"/>
</dbReference>
<evidence type="ECO:0000256" key="2">
    <source>
        <dbReference type="ARBA" id="ARBA00022676"/>
    </source>
</evidence>
<evidence type="ECO:0000256" key="7">
    <source>
        <dbReference type="SAM" id="Phobius"/>
    </source>
</evidence>
<dbReference type="STRING" id="1817814.A2V81_01275"/>
<organism evidence="9 10">
    <name type="scientific">Candidatus Abawacabacteria bacterium RBG_16_42_10</name>
    <dbReference type="NCBI Taxonomy" id="1817814"/>
    <lineage>
        <taxon>Bacteria</taxon>
        <taxon>Candidatus Abawacaibacteriota</taxon>
    </lineage>
</organism>
<dbReference type="InterPro" id="IPR001173">
    <property type="entry name" value="Glyco_trans_2-like"/>
</dbReference>
<dbReference type="Pfam" id="PF00535">
    <property type="entry name" value="Glycos_transf_2"/>
    <property type="match status" value="1"/>
</dbReference>
<keyword evidence="3 9" id="KW-0808">Transferase</keyword>
<evidence type="ECO:0000259" key="8">
    <source>
        <dbReference type="Pfam" id="PF00535"/>
    </source>
</evidence>
<dbReference type="PANTHER" id="PTHR48090">
    <property type="entry name" value="UNDECAPRENYL-PHOSPHATE 4-DEOXY-4-FORMAMIDO-L-ARABINOSE TRANSFERASE-RELATED"/>
    <property type="match status" value="1"/>
</dbReference>
<comment type="caution">
    <text evidence="9">The sequence shown here is derived from an EMBL/GenBank/DDBJ whole genome shotgun (WGS) entry which is preliminary data.</text>
</comment>
<keyword evidence="4 7" id="KW-0812">Transmembrane</keyword>
<gene>
    <name evidence="9" type="ORF">A2V81_01275</name>
</gene>
<accession>A0A1F4XIH8</accession>
<feature type="domain" description="Glycosyltransferase 2-like" evidence="8">
    <location>
        <begin position="13"/>
        <end position="172"/>
    </location>
</feature>
<dbReference type="Gene3D" id="3.90.550.10">
    <property type="entry name" value="Spore Coat Polysaccharide Biosynthesis Protein SpsA, Chain A"/>
    <property type="match status" value="1"/>
</dbReference>